<dbReference type="InterPro" id="IPR032466">
    <property type="entry name" value="Metal_Hydrolase"/>
</dbReference>
<keyword evidence="2" id="KW-0479">Metal-binding</keyword>
<evidence type="ECO:0000259" key="5">
    <source>
        <dbReference type="Pfam" id="PF01979"/>
    </source>
</evidence>
<dbReference type="Proteomes" id="UP001479436">
    <property type="component" value="Unassembled WGS sequence"/>
</dbReference>
<dbReference type="Pfam" id="PF01979">
    <property type="entry name" value="Amidohydro_1"/>
    <property type="match status" value="1"/>
</dbReference>
<evidence type="ECO:0000256" key="1">
    <source>
        <dbReference type="ARBA" id="ARBA00001947"/>
    </source>
</evidence>
<accession>A0ABR2W267</accession>
<evidence type="ECO:0000313" key="7">
    <source>
        <dbReference type="Proteomes" id="UP001479436"/>
    </source>
</evidence>
<gene>
    <name evidence="6" type="ORF">K7432_006065</name>
</gene>
<reference evidence="6 7" key="1">
    <citation type="submission" date="2023-04" db="EMBL/GenBank/DDBJ databases">
        <title>Genome of Basidiobolus ranarum AG-B5.</title>
        <authorList>
            <person name="Stajich J.E."/>
            <person name="Carter-House D."/>
            <person name="Gryganskyi A."/>
        </authorList>
    </citation>
    <scope>NUCLEOTIDE SEQUENCE [LARGE SCALE GENOMIC DNA]</scope>
    <source>
        <strain evidence="6 7">AG-B5</strain>
    </source>
</reference>
<name>A0ABR2W267_9FUNG</name>
<sequence length="81" mass="9175">MDRNSLDFYIETTAQSLKDTESFIQYVLGKNNSRVIPIVTPLFVPSCTTELMKGLGKIAAKYNLPIQSHLDENLDEIAWVK</sequence>
<feature type="domain" description="Amidohydrolase-related" evidence="5">
    <location>
        <begin position="10"/>
        <end position="80"/>
    </location>
</feature>
<dbReference type="PANTHER" id="PTHR11271">
    <property type="entry name" value="GUANINE DEAMINASE"/>
    <property type="match status" value="1"/>
</dbReference>
<comment type="cofactor">
    <cofactor evidence="1">
        <name>Zn(2+)</name>
        <dbReference type="ChEBI" id="CHEBI:29105"/>
    </cofactor>
</comment>
<evidence type="ECO:0000256" key="2">
    <source>
        <dbReference type="ARBA" id="ARBA00022723"/>
    </source>
</evidence>
<dbReference type="PANTHER" id="PTHR11271:SF6">
    <property type="entry name" value="GUANINE DEAMINASE"/>
    <property type="match status" value="1"/>
</dbReference>
<dbReference type="SUPFAM" id="SSF51556">
    <property type="entry name" value="Metallo-dependent hydrolases"/>
    <property type="match status" value="1"/>
</dbReference>
<dbReference type="Gene3D" id="3.20.20.140">
    <property type="entry name" value="Metal-dependent hydrolases"/>
    <property type="match status" value="1"/>
</dbReference>
<keyword evidence="3" id="KW-0378">Hydrolase</keyword>
<organism evidence="6 7">
    <name type="scientific">Basidiobolus ranarum</name>
    <dbReference type="NCBI Taxonomy" id="34480"/>
    <lineage>
        <taxon>Eukaryota</taxon>
        <taxon>Fungi</taxon>
        <taxon>Fungi incertae sedis</taxon>
        <taxon>Zoopagomycota</taxon>
        <taxon>Entomophthoromycotina</taxon>
        <taxon>Basidiobolomycetes</taxon>
        <taxon>Basidiobolales</taxon>
        <taxon>Basidiobolaceae</taxon>
        <taxon>Basidiobolus</taxon>
    </lineage>
</organism>
<keyword evidence="4" id="KW-0862">Zinc</keyword>
<dbReference type="EMBL" id="JASJQH010007132">
    <property type="protein sequence ID" value="KAK9717629.1"/>
    <property type="molecule type" value="Genomic_DNA"/>
</dbReference>
<evidence type="ECO:0000313" key="6">
    <source>
        <dbReference type="EMBL" id="KAK9717629.1"/>
    </source>
</evidence>
<protein>
    <recommendedName>
        <fullName evidence="5">Amidohydrolase-related domain-containing protein</fullName>
    </recommendedName>
</protein>
<keyword evidence="7" id="KW-1185">Reference proteome</keyword>
<comment type="caution">
    <text evidence="6">The sequence shown here is derived from an EMBL/GenBank/DDBJ whole genome shotgun (WGS) entry which is preliminary data.</text>
</comment>
<dbReference type="InterPro" id="IPR006680">
    <property type="entry name" value="Amidohydro-rel"/>
</dbReference>
<proteinExistence type="predicted"/>
<evidence type="ECO:0000256" key="3">
    <source>
        <dbReference type="ARBA" id="ARBA00022801"/>
    </source>
</evidence>
<evidence type="ECO:0000256" key="4">
    <source>
        <dbReference type="ARBA" id="ARBA00022833"/>
    </source>
</evidence>
<dbReference type="InterPro" id="IPR051607">
    <property type="entry name" value="Metallo-dep_hydrolases"/>
</dbReference>